<dbReference type="GO" id="GO:0044550">
    <property type="term" value="P:secondary metabolite biosynthetic process"/>
    <property type="evidence" value="ECO:0007669"/>
    <property type="project" value="UniProtKB-ARBA"/>
</dbReference>
<dbReference type="FunFam" id="3.40.50.12780:FF:000012">
    <property type="entry name" value="Non-ribosomal peptide synthetase"/>
    <property type="match status" value="5"/>
</dbReference>
<accession>A0A6G3ZWI5</accession>
<dbReference type="PROSITE" id="PS00455">
    <property type="entry name" value="AMP_BINDING"/>
    <property type="match status" value="5"/>
</dbReference>
<dbReference type="Gene3D" id="3.30.559.30">
    <property type="entry name" value="Nonribosomal peptide synthetase, condensation domain"/>
    <property type="match status" value="8"/>
</dbReference>
<keyword evidence="5" id="KW-0436">Ligase</keyword>
<dbReference type="Gene3D" id="1.10.1200.10">
    <property type="entry name" value="ACP-like"/>
    <property type="match status" value="5"/>
</dbReference>
<feature type="coiled-coil region" evidence="9">
    <location>
        <begin position="293"/>
        <end position="320"/>
    </location>
</feature>
<dbReference type="InterPro" id="IPR009081">
    <property type="entry name" value="PP-bd_ACP"/>
</dbReference>
<dbReference type="GO" id="GO:0017000">
    <property type="term" value="P:antibiotic biosynthetic process"/>
    <property type="evidence" value="ECO:0007669"/>
    <property type="project" value="UniProtKB-KW"/>
</dbReference>
<dbReference type="GO" id="GO:0008610">
    <property type="term" value="P:lipid biosynthetic process"/>
    <property type="evidence" value="ECO:0007669"/>
    <property type="project" value="UniProtKB-ARBA"/>
</dbReference>
<dbReference type="CDD" id="cd19531">
    <property type="entry name" value="LCL_NRPS-like"/>
    <property type="match status" value="3"/>
</dbReference>
<dbReference type="InterPro" id="IPR023213">
    <property type="entry name" value="CAT-like_dom_sf"/>
</dbReference>
<feature type="coiled-coil region" evidence="9">
    <location>
        <begin position="4382"/>
        <end position="4409"/>
    </location>
</feature>
<feature type="domain" description="Carrier" evidence="10">
    <location>
        <begin position="5917"/>
        <end position="5992"/>
    </location>
</feature>
<dbReference type="FunFam" id="3.30.300.30:FF:000010">
    <property type="entry name" value="Enterobactin synthetase component F"/>
    <property type="match status" value="5"/>
</dbReference>
<dbReference type="CDD" id="cd05930">
    <property type="entry name" value="A_NRPS"/>
    <property type="match status" value="2"/>
</dbReference>
<dbReference type="GO" id="GO:0043041">
    <property type="term" value="P:amino acid activation for nonribosomal peptide biosynthetic process"/>
    <property type="evidence" value="ECO:0007669"/>
    <property type="project" value="TreeGrafter"/>
</dbReference>
<organism evidence="11">
    <name type="scientific">Paenibacillus sp. SYP-B3998</name>
    <dbReference type="NCBI Taxonomy" id="2678564"/>
    <lineage>
        <taxon>Bacteria</taxon>
        <taxon>Bacillati</taxon>
        <taxon>Bacillota</taxon>
        <taxon>Bacilli</taxon>
        <taxon>Bacillales</taxon>
        <taxon>Paenibacillaceae</taxon>
        <taxon>Paenibacillus</taxon>
    </lineage>
</organism>
<dbReference type="NCBIfam" id="NF003417">
    <property type="entry name" value="PRK04813.1"/>
    <property type="match status" value="5"/>
</dbReference>
<dbReference type="FunFam" id="1.10.1200.10:FF:000005">
    <property type="entry name" value="Nonribosomal peptide synthetase 1"/>
    <property type="match status" value="5"/>
</dbReference>
<evidence type="ECO:0000256" key="5">
    <source>
        <dbReference type="ARBA" id="ARBA00022598"/>
    </source>
</evidence>
<evidence type="ECO:0000256" key="3">
    <source>
        <dbReference type="ARBA" id="ARBA00022450"/>
    </source>
</evidence>
<dbReference type="GO" id="GO:0016874">
    <property type="term" value="F:ligase activity"/>
    <property type="evidence" value="ECO:0007669"/>
    <property type="project" value="UniProtKB-KW"/>
</dbReference>
<dbReference type="InterPro" id="IPR001242">
    <property type="entry name" value="Condensation_dom"/>
</dbReference>
<dbReference type="RefSeq" id="WP_163945208.1">
    <property type="nucleotide sequence ID" value="NZ_JAAIKC010000002.1"/>
</dbReference>
<comment type="cofactor">
    <cofactor evidence="1">
        <name>pantetheine 4'-phosphate</name>
        <dbReference type="ChEBI" id="CHEBI:47942"/>
    </cofactor>
</comment>
<dbReference type="Gene3D" id="3.40.50.980">
    <property type="match status" value="10"/>
</dbReference>
<dbReference type="FunFam" id="3.40.50.980:FF:000001">
    <property type="entry name" value="Non-ribosomal peptide synthetase"/>
    <property type="match status" value="5"/>
</dbReference>
<dbReference type="Pfam" id="PF13193">
    <property type="entry name" value="AMP-binding_C"/>
    <property type="match status" value="5"/>
</dbReference>
<dbReference type="InterPro" id="IPR020845">
    <property type="entry name" value="AMP-binding_CS"/>
</dbReference>
<keyword evidence="3" id="KW-0596">Phosphopantetheine</keyword>
<dbReference type="Gene3D" id="2.30.38.10">
    <property type="entry name" value="Luciferase, Domain 3"/>
    <property type="match status" value="5"/>
</dbReference>
<evidence type="ECO:0000256" key="6">
    <source>
        <dbReference type="ARBA" id="ARBA00022737"/>
    </source>
</evidence>
<evidence type="ECO:0000313" key="11">
    <source>
        <dbReference type="EMBL" id="NEW06408.1"/>
    </source>
</evidence>
<dbReference type="FunFam" id="3.40.50.980:FF:000002">
    <property type="entry name" value="Enterobactin synthetase component F"/>
    <property type="match status" value="2"/>
</dbReference>
<evidence type="ECO:0000256" key="8">
    <source>
        <dbReference type="ARBA" id="ARBA00023268"/>
    </source>
</evidence>
<dbReference type="InterPro" id="IPR020806">
    <property type="entry name" value="PKS_PP-bd"/>
</dbReference>
<dbReference type="InterPro" id="IPR000873">
    <property type="entry name" value="AMP-dep_synth/lig_dom"/>
</dbReference>
<feature type="domain" description="Carrier" evidence="10">
    <location>
        <begin position="4877"/>
        <end position="4952"/>
    </location>
</feature>
<dbReference type="Pfam" id="PF00550">
    <property type="entry name" value="PP-binding"/>
    <property type="match status" value="5"/>
</dbReference>
<dbReference type="PROSITE" id="PS00012">
    <property type="entry name" value="PHOSPHOPANTETHEINE"/>
    <property type="match status" value="5"/>
</dbReference>
<name>A0A6G3ZWI5_9BACL</name>
<dbReference type="CDD" id="cd19534">
    <property type="entry name" value="E_NRPS"/>
    <property type="match status" value="2"/>
</dbReference>
<evidence type="ECO:0000256" key="1">
    <source>
        <dbReference type="ARBA" id="ARBA00001957"/>
    </source>
</evidence>
<reference evidence="11" key="1">
    <citation type="submission" date="2020-02" db="EMBL/GenBank/DDBJ databases">
        <authorList>
            <person name="Shen X.-R."/>
            <person name="Zhang Y.-X."/>
        </authorList>
    </citation>
    <scope>NUCLEOTIDE SEQUENCE</scope>
    <source>
        <strain evidence="11">SYP-B3998</strain>
    </source>
</reference>
<dbReference type="Gene3D" id="3.30.300.30">
    <property type="match status" value="5"/>
</dbReference>
<dbReference type="Gene3D" id="3.30.559.10">
    <property type="entry name" value="Chloramphenicol acetyltransferase-like domain"/>
    <property type="match status" value="7"/>
</dbReference>
<dbReference type="InterPro" id="IPR025110">
    <property type="entry name" value="AMP-bd_C"/>
</dbReference>
<dbReference type="NCBIfam" id="TIGR01733">
    <property type="entry name" value="AA-adenyl-dom"/>
    <property type="match status" value="5"/>
</dbReference>
<gene>
    <name evidence="11" type="ORF">GK047_10340</name>
</gene>
<comment type="caution">
    <text evidence="11">The sequence shown here is derived from an EMBL/GenBank/DDBJ whole genome shotgun (WGS) entry which is preliminary data.</text>
</comment>
<dbReference type="InterPro" id="IPR010071">
    <property type="entry name" value="AA_adenyl_dom"/>
</dbReference>
<dbReference type="Pfam" id="PF00668">
    <property type="entry name" value="Condensation"/>
    <property type="match status" value="8"/>
</dbReference>
<feature type="coiled-coil region" evidence="9">
    <location>
        <begin position="2847"/>
        <end position="2874"/>
    </location>
</feature>
<dbReference type="CDD" id="cd19543">
    <property type="entry name" value="DCL_NRPS"/>
    <property type="match status" value="2"/>
</dbReference>
<sequence>MSPTWLFRKKGEMIKVAFEKEIVYWNDKFEGEENTPTILPYSKAPSNSAASRHCFSTMLSVNVSERIVQMSKGSDLAAFMILLTGVQCLLYKYTNEDHILLAMPVVRKSKESRRPINNVVVLRDKISADRTFKLLLNALKSSLTEAINHQNIPFRKMTERLHLQVTDGVPVIHTLVSLKQLHTVDYSQSVVSDIAFEFELENDSIYLNAIYNENLYNNEFIAQTISHLDHIFSIVLYNPDIEIGSVELLSGPEKHQLLHIFNETAADYPREKTIHQLFEDQVQRSPEAVAVVFEDQQLTYRELNERANRLARTLQEAGVQTEQLVAIMVERSLDMMVGIMAILKVGGAYVPIDPEYPEERIRYIMEDSGAELMLLQSHLRENAAFTGNIVLLDDASSYSEDGSNLALDSGPNNLAYVIYTSGTTGKPKGVMVEHHGLCNLKTYFDHTLHIGLQDKIMQFASYSFDAACWEFFQALFCGATLYVPTSATILNYRLFEDYMADHGITVAALPPTYAVYLEPDRMPNLRILFTAGSASSTELVQKWKDKVMYYNGYGPTENSVATSIWSVSTDPLASSMISIGRPIPNHRVYMVDPSGQLTPVGVPGELCIAGAGLARGYLHRPELTAEKFVFSRFREGERMYRTGDLARWMPNGMIEYLGRIDHQVKIRGYRIELGEVETQLLKVESVQEAIVIAREDESGVSQLCAYFVADKLLTVSELNATLSQEMPTYMVPSYLVQLERMPLTPNGKIDRKALPAPEENMQTGVEYVAPRTPLEEELVNIWKEVLRLKTIGVKDNFFEIGGHSLRATTVVSKVHKEMNISLPLRDMFRFPTVEEIAKVISGMEEQSYSLIPQIEKRDYYPVSSVQKRIYILQQMEGAEQNYNMPGVMLLEGELHKERFEEAFRHLIARHETLRTGFEMVEGELVQRVYDEVSFALTYIFASEEETEERIRQFIRTFDLEKPPLLRVGLIELAKDRHILIFDMHHIISDGVSMGILVEEFARLYSGEELSPLRIQYKDYAVWQLSEVQRNQMKQQESYWLNRLRGELPVLELPTDYVRPAVQKYEGDAFEFVIDPALSEGVRQLAAERRTTLYMVLLAAYTILLQKYTGQEDIIVGTPIAGRTHGDLEPLIGMFVNTLGIRNYPAGEKTFLSYLEEVKETTLGAFEHQDYPFEELVEKLHISRDLSRNPLFDTIFALENTEQGKFEIDGLRLLPYANKMTAAKFDLSLTVGEGKDGLACSFGFATALYKRETVVRMMKHFEQLLVSIVNNPQIKLSSIEMITDEEMSQIIDVFNDSEVEFSHEKPLHQLFEEQADRSAEQVAVVCEDRQLTYRELNEGANRLARKLRAAGVQADEAVGIMMERSARMIIGIIGILKAGGAYVPIDPSYPEERIHYILADSGVDLVLTGQEQTMDLPTGVQRIVLTDELLITESGVNLTSLSAPHHLAYVIYTSGTTGNPKGVMIEQRNVSNLIAGLTKHIYSAYQSPARIAWLSPYVFDASVQQIFASILLGHTLHIVPKETAINGEQLVAYYQSHHIHISDGTPAHLRILLEMSHLFTDLNVQHFIIGGEALPGQLVAEMANRWPGYRPQITNVYGPTECCVDTTAYTIGEEETFRFHTVPLGKPLANQSVYLLDSQQKVVPIGIIGEVHIGGASVGRGYLNRSELTAENYIANPFQLGERMYKTGDLARWLPDGNIEYLGRIDYQVKIRGYRIELGEVEAHLLKVASVQEAVVTAREEESGQKALCAYFVADQELTVGELRDVLSHELPGYMIPSYFVQLPQMPLTSNGKIDRKALPAPDGSVHTGGAYVAPRTELEKTLTTVWQAVLGAERVSVTDHFFELGGDSIKSIQVSSRLHQAGYKLEIRDMFKYPTIAQLSLHIQPVVKKANQGEVIGEVLLTPILRSFFEQELAAPNHFNQSIILYQKEGFDETAIRKVLQKITEHHDALRMVFRLAENGAYAAWNRGIAEGSLYSLEVVDFKGETELEQAIEAKANEIQSSMELEAGPLVKVGLFQCADGDHLLIVIHHSVVDGVSWRILLEDIGIGYEQAAKGEEVGLPAKTDAYRTWSEQLAAYAQSSERENEWAYWRRIEQIDAKPLPKDRETTYSLLRDSESIVVQWTRGETEQLLKQVHRAYNTEMNDILLTALGIAVQKWSGHERVLVNLEGHGRESILPDVDITRTVGWFTSEYPLLLDNEPGENLSYRIKKVKEDLRQIPNKGIGYGIYRYMSEHTDGSARRAKPEISFNYLGQFDQDLQNNHMELSPYSNGENLSSDQTLQYVLNINGMITDGVLSFDLSYNGVAYRTETIQELAGRLQMSLKEIIAHCVAKERSELTPSDVLFKGLSVEELERIAEETRHLGEIENIYTLTPMQKGMWFHSVMDQHAGAYFEQTRFTMQGALDVDAFAKSWELAAKRHAVLRTNFYSGYKGELLQIVHRDKRIEFAYEDLRDLEDDEWKAHIENLVRQDKIKGFDLKKDALMRITVICTGEEAYQILWSFHHILMDGWCLPIITKEVFEAYAAYVQHDHPEWTAVASYSQYIEWLEKQDGEAASKYWAEYLAGYEGQTALPQGKAQGQGEAYAAEHVVCDLGNSLSGRLSRVAKQHQVTLNTLMQAVWGIMLQKYNGTDDVVFGGVVSGRPEEIPGIEQMVGLFINTIPIRVTCDAGMSFAEMMGSLQRQALDSGSYDYYPLYEIQAQIAQKQDLIKHIMVFENYPVEAQMEQAGSQDDSGNLVITDVQVAEQTNYDFNLMIMPGEKIVIRFDYNAQVFERASMERLKGHLVHVLEQIAANPQVAVGELELATAEEKTELVTVFNDTAADYPREKTIHRMFEEQVELGPDAVAVVFEEAQLTYRELNERANQLAQTLRDMGVKADQLVGIMTERSLAMMVGIMAILKAGGAYVPIDPEFPEERIRYLLEDSGAKLLLVQGHLQESVSRVSFAGTVLSLDDEHAYRADGSNLAAVNNAGDAAYVIYTSGTTGRPKGVVVEHGSVINRLMWMQKQYAIGEGDTILQKTAITFDVSVWELFWWAFIGAKVCLLSVGGEKNPAAIVETIARGHISTMHFVPSMLHAFLAYVEQQPEQEIRSKLSTLRQVFTSGEALIATQVERFYRYIAPVNGARLINLYGPTEATVDVTYFDCQADQAYSSVPIGKPIDNTKIYIVGSENQLQPIGVAGELCIAGVGLARGYLNRPELTAEKFVPIPFAAGERMYRTGDLARWMPDGNIEYLGRIDHQVKIRGYRIEIGEVEAQLLKIAGIRETVVVAREDESGQKALCAYFVADSELTVGALRGTLSQELPGYMIPSYFVQLAQMPLSANGKLDRKALPMPEGSIHTGGEYVAPRTELEKTLAAVWQAVLGAERVGVTDHFFELGGDSIKSIQVSSRLHQAGYKLEIRDLFKYPTIAQLVLHVQPVARMADQGEVTGEAALLPIQKWFFEQQFADPHHFNQSVMLHRKEGFDEGAIRKVMQKVTEHHDALRMVFRMADNGEYIGWNRGIAEGELYSLEVVDFRGEAALEQAIEAKANEIQSRMNLETGPLVKAGLFQCADGDHLLIVIHHGVIDGVSWRILLEDIAIGYEQAVQGEEIRLPAKTDAYRTWSEQLAAYAQSTTITDERAYWERIGQVETKPLPRDWEADGWLHQDSESIGVQWSREETEQLLKQVHRAYNTEMNDILLTALGIAVQKWSGHDRMLVNLEGHGRESILTDIDITRTVGWFTSLYPVAIEMQANMDLSYRIKKVKEDLRQIPNKGIGYGLCRYLSEHTDEAVRRAKPEVSFNYLGQFDQDLQNNEMGISPYSSGTDVSDNQVHQYVLNINGMIADGLLNINVSYNGKAYRRETMAKLTQWLRESLQEIIAHCAAKERTEMTPSDVLLKGLNVEELELLTERTRHIGEIENIYTLTPMQKGMWFHSKLDQHTGTYFEQTRFALRGALEVDHFIKSFDLLASRHAVLRTNFYDGFKGEPLQIVYRSKRIGFAYEDLRDLSEDERKVCVENMASADKARGFDLEQDELMRVTAIRTGEESYLVLWSSHHILMDGWCLPQLTQELFETYAAYVKHDHPVWTAVPSYSQYIEWLEKQDGEAASQYWADYLAGYEGKTALPQGKTQAKGLGQGEAYAAEHVVYGLGNSLSGRMSRVAKQHQVTLNTLMQAAWGVMLQKYNGTSDVVFGGVVSGRPAEIPGIVEMIGLFINTIPIRVSCDAGTSFTEVMSSLQRQALDSGSYDYYPLYEIQAQSTQKQDLINHIMVFENYPVEAQMEQAGSQDDGGSGNLAITDVQVAEQTNYDFNLMIVPGEEIVIRFDYNAQVFERASMERLKGHLVHVLEQIAANPQVAVGELELATAEEKTELVTAFNDTVADYPREKTIHRMFEEQVELGPDAVAVVFEEAHLTYRELNERANQLARTLREAGVEADQLVGIMTERSLAMMVGIMAILKAGGAYVPIDPEFPEERIRYLLEDSGAKLLLVQGHLQESVSRVSFAGTVLNLDDEHVYRADGSNLAAVNDAGDAAYVIYTSGTTGRPKGVVVEHGSVINRLMWMQKQYAIGEGDTILQKTAITFDVSVWELFWWAFIGAKVCLLPVGGEKNPAAIVETIARGHISTMHFVPSMLHAFLEYVEQQPEQELRSKLSTLRQVFTSGEALIATQVERFYRYIAPVNGARLINLYGPTEATVDVTYFDCQADQAYSSVPIGKPIDNTQIYIVGSENQLQPIGVAGELCIAGVGLARGYLNRPELTAEKFVTIPFAASERMYRTGDLARWMPDGNIEYLGRIDHQVKIRGYRIEIGEVEAQLLKIAGIRETVVVAREDESGQKALCAYFVADSELTVGALRDALSQELPGYMIPSYFVQLAQMPLSANGKLDRKALPAAEGSIHTGGEYVAPRTELEAGLAIIWQAVLGLAKVGVKDNFFEIGGHSLRATTLVSRVHKEMGVSVPLRDVFRFPTVEGLAQVMNETKQMAYSVIPQAADQAYYPVSSAQKRLYILHQLEGAELSYNMPQMMLLEGSLDRDRLERAFRGLIARHEALRTGFEMVDGEPMQRIHQEVDFAVAYMQASVEETPDMVRGFVRVFDLAKPPLLRVGLIALAKDRHILMFDMHHIVSDGASMGILINDFVRLYGGEELQPFRIQYKDYAVWQQSAAQKEHLQQEEAYWLKALGGELPVLEMPTDYVRPAAQSFEGDVLPFMIDAQKSERLRRMAVENGATLYMVLLAAYTAMLHKYTGQEDIVVGTPIAGRTHGDLQPLIGMFVGTLAIRSYPAGEKSFLSYLEEVKETTLSAYENQHYPFEELVENVQVRRDLSRNPVFDTMFILQNTEQGDMNIHELQFKPYENEHTVAKFDLTFQAGEVEEGILCSIEFATALYKKETVERMAGHFEQLIDAVIGHPQASLAQLQMVTAAEQAQIMDVFNDTAADYPREKTIHELFEEQADRTPEATAVDFENQQLTYRELNARANQLAWTLRDSGVTAQQPVGIMVDRSIEMVVSVLAVLKAGGTFVPIDPEYPQTRIHYMLASSGARLVLTEQSWLASIPPEVEKIDVHEASLYEGREENLPSENEASHLLYIIYTSGTTGNPKGVMLEHRNLANLLQYQFTATNIPFPSPVLQYASGSFDVCYQEMFSALLFGGCLCLIGNEVRKDPKRLFARIEESKIEVLYLPVAFLKFIFTEAEWAEQFPHCVSHIITAGEQLVVTPQIEAVLRSRGIHLHNHYGPSETHVVTTFTMQPETIAAGLPPIGKPIANTKLYILDEGLQVQPIGIGGELYVSGDCVGRGYWGRPDLTDEKFVKNPFTPGERMYRTGDLARWLPDGNIEYLGRIDHQVKIRGFRIELGEVEAQLLKVAGLHEATVLALEDEAGQKQLCAYFVAEAALTAGELRGALSQELPGYMIPSYFVQLASMPLTQNGKIDRRALPAPEANVQTGAEFVAPRTRLEAQLARIWQEVLGLPSASVKDNFFELGGHSLRATTLVSKLYKELGVNLPLRDVFRYPTIEEMAQAIGGMERKAYAAIPRAEEREVYPLSSAQKRLYIMHQLEGAEMSYNMPGVMTLGGALDRERFEAAFQGLIARHETLRTGFEMVSGEPVQRVHSHVEFAVEYTQASEEEARDIVSGFIRAFELAKPPLLRVGLIELAKDRHILMFDMHHIISDGVSMNILVEEFVRLYGGEELIPLAIQYKDYAAWQQSEAYSERLKQQEAYWLDTLEGDLPILDLPTDYERPQIRSFEGASIQFEVEPAVSKQLNELAANQESTLYMVLLSAYSVLLSKYSGQEDIIVGTPIAGRAHADLEPLIGMFVGTLAIRSYPTGAKTFLSYLNEVKETTLGAFEHQDYPFEVLVEQLNVKRDASRNPVFDTMFALQNTEDRQVEFDSLNLTPYVHDYSNDVKFDLIVSMSEDNGLIRGDIQYGTKLFKATMINKILKDFLFVLSQICENPQTQLSHIKFNDQSTSSKSSLETMEFIF</sequence>
<feature type="domain" description="Carrier" evidence="10">
    <location>
        <begin position="769"/>
        <end position="844"/>
    </location>
</feature>
<dbReference type="SUPFAM" id="SSF47336">
    <property type="entry name" value="ACP-like"/>
    <property type="match status" value="5"/>
</dbReference>
<dbReference type="Pfam" id="PF00501">
    <property type="entry name" value="AMP-binding"/>
    <property type="match status" value="5"/>
</dbReference>
<dbReference type="PANTHER" id="PTHR45527:SF1">
    <property type="entry name" value="FATTY ACID SYNTHASE"/>
    <property type="match status" value="1"/>
</dbReference>
<dbReference type="InterPro" id="IPR045851">
    <property type="entry name" value="AMP-bd_C_sf"/>
</dbReference>
<dbReference type="FunFam" id="3.30.559.30:FF:000001">
    <property type="entry name" value="Non-ribosomal peptide synthetase"/>
    <property type="match status" value="1"/>
</dbReference>
<dbReference type="InterPro" id="IPR010060">
    <property type="entry name" value="NRPS_synth"/>
</dbReference>
<keyword evidence="6" id="KW-0677">Repeat</keyword>
<evidence type="ECO:0000256" key="7">
    <source>
        <dbReference type="ARBA" id="ARBA00023194"/>
    </source>
</evidence>
<dbReference type="InterPro" id="IPR006162">
    <property type="entry name" value="Ppantetheine_attach_site"/>
</dbReference>
<proteinExistence type="inferred from homology"/>
<evidence type="ECO:0000256" key="2">
    <source>
        <dbReference type="ARBA" id="ARBA00006432"/>
    </source>
</evidence>
<dbReference type="PANTHER" id="PTHR45527">
    <property type="entry name" value="NONRIBOSOMAL PEPTIDE SYNTHETASE"/>
    <property type="match status" value="1"/>
</dbReference>
<protein>
    <submittedName>
        <fullName evidence="11">Amino acid adenylation domain-containing protein</fullName>
    </submittedName>
</protein>
<keyword evidence="4" id="KW-0597">Phosphoprotein</keyword>
<dbReference type="SMART" id="SM00823">
    <property type="entry name" value="PKS_PP"/>
    <property type="match status" value="5"/>
</dbReference>
<dbReference type="FunFam" id="2.30.38.10:FF:000001">
    <property type="entry name" value="Non-ribosomal peptide synthetase PvdI"/>
    <property type="match status" value="5"/>
</dbReference>
<dbReference type="NCBIfam" id="NF004282">
    <property type="entry name" value="PRK05691.1"/>
    <property type="match status" value="6"/>
</dbReference>
<dbReference type="NCBIfam" id="TIGR01720">
    <property type="entry name" value="NRPS-para261"/>
    <property type="match status" value="2"/>
</dbReference>
<dbReference type="PROSITE" id="PS50075">
    <property type="entry name" value="CARRIER"/>
    <property type="match status" value="5"/>
</dbReference>
<dbReference type="InterPro" id="IPR036736">
    <property type="entry name" value="ACP-like_sf"/>
</dbReference>
<feature type="domain" description="Carrier" evidence="10">
    <location>
        <begin position="1813"/>
        <end position="1887"/>
    </location>
</feature>
<evidence type="ECO:0000256" key="4">
    <source>
        <dbReference type="ARBA" id="ARBA00022553"/>
    </source>
</evidence>
<keyword evidence="8" id="KW-0511">Multifunctional enzyme</keyword>
<dbReference type="SUPFAM" id="SSF52777">
    <property type="entry name" value="CoA-dependent acyltransferases"/>
    <property type="match status" value="15"/>
</dbReference>
<dbReference type="SUPFAM" id="SSF56801">
    <property type="entry name" value="Acetyl-CoA synthetase-like"/>
    <property type="match status" value="5"/>
</dbReference>
<evidence type="ECO:0000256" key="9">
    <source>
        <dbReference type="SAM" id="Coils"/>
    </source>
</evidence>
<dbReference type="GO" id="GO:0031177">
    <property type="term" value="F:phosphopantetheine binding"/>
    <property type="evidence" value="ECO:0007669"/>
    <property type="project" value="InterPro"/>
</dbReference>
<dbReference type="GO" id="GO:0005737">
    <property type="term" value="C:cytoplasm"/>
    <property type="evidence" value="ECO:0007669"/>
    <property type="project" value="TreeGrafter"/>
</dbReference>
<comment type="similarity">
    <text evidence="2">Belongs to the ATP-dependent AMP-binding enzyme family.</text>
</comment>
<keyword evidence="9" id="KW-0175">Coiled coil</keyword>
<keyword evidence="7" id="KW-0045">Antibiotic biosynthesis</keyword>
<feature type="domain" description="Carrier" evidence="10">
    <location>
        <begin position="3342"/>
        <end position="3416"/>
    </location>
</feature>
<evidence type="ECO:0000259" key="10">
    <source>
        <dbReference type="PROSITE" id="PS50075"/>
    </source>
</evidence>
<dbReference type="EMBL" id="JAAIKC010000002">
    <property type="protein sequence ID" value="NEW06408.1"/>
    <property type="molecule type" value="Genomic_DNA"/>
</dbReference>